<evidence type="ECO:0000313" key="10">
    <source>
        <dbReference type="Proteomes" id="UP000606974"/>
    </source>
</evidence>
<dbReference type="EMBL" id="JAACFV010000053">
    <property type="protein sequence ID" value="KAF7508502.1"/>
    <property type="molecule type" value="Genomic_DNA"/>
</dbReference>
<dbReference type="FunFam" id="3.40.30.10:FF:000142">
    <property type="entry name" value="Elongation factor 1 gamma"/>
    <property type="match status" value="1"/>
</dbReference>
<dbReference type="PROSITE" id="PS50405">
    <property type="entry name" value="GST_CTER"/>
    <property type="match status" value="1"/>
</dbReference>
<dbReference type="PROSITE" id="PS50404">
    <property type="entry name" value="GST_NTER"/>
    <property type="match status" value="1"/>
</dbReference>
<dbReference type="GO" id="GO:0005634">
    <property type="term" value="C:nucleus"/>
    <property type="evidence" value="ECO:0007669"/>
    <property type="project" value="TreeGrafter"/>
</dbReference>
<feature type="region of interest" description="Disordered" evidence="5">
    <location>
        <begin position="298"/>
        <end position="344"/>
    </location>
</feature>
<keyword evidence="10" id="KW-1185">Reference proteome</keyword>
<evidence type="ECO:0000256" key="5">
    <source>
        <dbReference type="SAM" id="MobiDB-lite"/>
    </source>
</evidence>
<keyword evidence="3 4" id="KW-0648">Protein biosynthesis</keyword>
<feature type="compositionally biased region" description="Basic and acidic residues" evidence="5">
    <location>
        <begin position="298"/>
        <end position="307"/>
    </location>
</feature>
<gene>
    <name evidence="9" type="ORF">GJ744_009215</name>
</gene>
<name>A0A8H7AIF8_9EURO</name>
<dbReference type="InterPro" id="IPR004045">
    <property type="entry name" value="Glutathione_S-Trfase_N"/>
</dbReference>
<dbReference type="Gene3D" id="3.30.70.1010">
    <property type="entry name" value="Translation elongation factor EF1B, gamma chain, conserved domain"/>
    <property type="match status" value="1"/>
</dbReference>
<feature type="domain" description="GST N-terminal" evidence="7">
    <location>
        <begin position="86"/>
        <end position="165"/>
    </location>
</feature>
<evidence type="ECO:0000259" key="7">
    <source>
        <dbReference type="PROSITE" id="PS50404"/>
    </source>
</evidence>
<dbReference type="CDD" id="cd03181">
    <property type="entry name" value="GST_C_EF1Bgamma_like"/>
    <property type="match status" value="1"/>
</dbReference>
<evidence type="ECO:0008006" key="11">
    <source>
        <dbReference type="Google" id="ProtNLM"/>
    </source>
</evidence>
<dbReference type="PROSITE" id="PS50040">
    <property type="entry name" value="EF1G_C"/>
    <property type="match status" value="1"/>
</dbReference>
<sequence>MARVVLTLPVGQVTEKLSQIGCRSPPAARAVPSADWLPTHQLRFLPPIFEKKESYHHICQLALQLLADSTTSFDRHRDSPIQPIMSFGKLYGYKENGRSTVLLAVAKENNLDIELVETKPPVQDLEYFKLNPLGRIPTFVGANGYILTETMAIAVYFTSQNEKTTLLGKTKQDYASILRWMSFANTELLPNIANWFRPLVGLDPFNKKNVDDAREATLKTVVVLEQHLLVHTYLVGERPTLADLFVTSLISRGFQFVFDKKFREEHPNTTRWFETITNQPTWKAVVDKPIMIDEAVKYTPPKKEPKPAKPAPAPAAKPQTKEKKEEEEEEEAAPAPKAAKHPLENLPKPTLILDDWKRKYSNADTRGEALPWFWEHYKPDEYSLWRVDYKYNEELTMTFMSANLIGGFFNRLEASRKYLFGAASVYGTSNDSIIRGAFVVRGDDALPAFDVAPDYESYEFTKLDPAKPEHKEFLEDQWSWDKPIEVDGKTYEWADGKVFK</sequence>
<dbReference type="CDD" id="cd03044">
    <property type="entry name" value="GST_N_EF1Bgamma"/>
    <property type="match status" value="1"/>
</dbReference>
<evidence type="ECO:0000259" key="6">
    <source>
        <dbReference type="PROSITE" id="PS50040"/>
    </source>
</evidence>
<evidence type="ECO:0000256" key="4">
    <source>
        <dbReference type="PROSITE-ProRule" id="PRU00519"/>
    </source>
</evidence>
<accession>A0A8H7AIF8</accession>
<dbReference type="GO" id="GO:0005737">
    <property type="term" value="C:cytoplasm"/>
    <property type="evidence" value="ECO:0007669"/>
    <property type="project" value="TreeGrafter"/>
</dbReference>
<dbReference type="InterPro" id="IPR004046">
    <property type="entry name" value="GST_C"/>
</dbReference>
<dbReference type="FunFam" id="1.20.1050.10:FF:000006">
    <property type="entry name" value="Elongation factor 1 gamma"/>
    <property type="match status" value="1"/>
</dbReference>
<organism evidence="9 10">
    <name type="scientific">Endocarpon pusillum</name>
    <dbReference type="NCBI Taxonomy" id="364733"/>
    <lineage>
        <taxon>Eukaryota</taxon>
        <taxon>Fungi</taxon>
        <taxon>Dikarya</taxon>
        <taxon>Ascomycota</taxon>
        <taxon>Pezizomycotina</taxon>
        <taxon>Eurotiomycetes</taxon>
        <taxon>Chaetothyriomycetidae</taxon>
        <taxon>Verrucariales</taxon>
        <taxon>Verrucariaceae</taxon>
        <taxon>Endocarpon</taxon>
    </lineage>
</organism>
<evidence type="ECO:0000259" key="8">
    <source>
        <dbReference type="PROSITE" id="PS50405"/>
    </source>
</evidence>
<comment type="caution">
    <text evidence="9">The sequence shown here is derived from an EMBL/GenBank/DDBJ whole genome shotgun (WGS) entry which is preliminary data.</text>
</comment>
<dbReference type="PANTHER" id="PTHR43986">
    <property type="entry name" value="ELONGATION FACTOR 1-GAMMA"/>
    <property type="match status" value="1"/>
</dbReference>
<dbReference type="FunFam" id="3.30.70.1010:FF:000001">
    <property type="entry name" value="Elongation factor 1-gamma 1"/>
    <property type="match status" value="1"/>
</dbReference>
<dbReference type="InterPro" id="IPR036249">
    <property type="entry name" value="Thioredoxin-like_sf"/>
</dbReference>
<dbReference type="SFLD" id="SFLDG00358">
    <property type="entry name" value="Main_(cytGST)"/>
    <property type="match status" value="1"/>
</dbReference>
<dbReference type="InterPro" id="IPR036433">
    <property type="entry name" value="EF1B_G_C_sf"/>
</dbReference>
<dbReference type="InterPro" id="IPR040079">
    <property type="entry name" value="Glutathione_S-Trfase"/>
</dbReference>
<dbReference type="GO" id="GO:0003746">
    <property type="term" value="F:translation elongation factor activity"/>
    <property type="evidence" value="ECO:0007669"/>
    <property type="project" value="UniProtKB-UniRule"/>
</dbReference>
<dbReference type="AlphaFoldDB" id="A0A8H7AIF8"/>
<evidence type="ECO:0000256" key="3">
    <source>
        <dbReference type="ARBA" id="ARBA00022917"/>
    </source>
</evidence>
<dbReference type="PANTHER" id="PTHR43986:SF1">
    <property type="entry name" value="ELONGATION FACTOR 1-GAMMA"/>
    <property type="match status" value="1"/>
</dbReference>
<dbReference type="InterPro" id="IPR001662">
    <property type="entry name" value="EF1B_G_C"/>
</dbReference>
<dbReference type="Pfam" id="PF00647">
    <property type="entry name" value="EF1G"/>
    <property type="match status" value="1"/>
</dbReference>
<dbReference type="InterPro" id="IPR036282">
    <property type="entry name" value="Glutathione-S-Trfase_C_sf"/>
</dbReference>
<dbReference type="OrthoDB" id="249703at2759"/>
<reference evidence="9" key="1">
    <citation type="submission" date="2020-02" db="EMBL/GenBank/DDBJ databases">
        <authorList>
            <person name="Palmer J.M."/>
        </authorList>
    </citation>
    <scope>NUCLEOTIDE SEQUENCE</scope>
    <source>
        <strain evidence="9">EPUS1.4</strain>
        <tissue evidence="9">Thallus</tissue>
    </source>
</reference>
<dbReference type="Proteomes" id="UP000606974">
    <property type="component" value="Unassembled WGS sequence"/>
</dbReference>
<dbReference type="SFLD" id="SFLDS00019">
    <property type="entry name" value="Glutathione_Transferase_(cytos"/>
    <property type="match status" value="1"/>
</dbReference>
<proteinExistence type="inferred from homology"/>
<dbReference type="SUPFAM" id="SSF52833">
    <property type="entry name" value="Thioredoxin-like"/>
    <property type="match status" value="1"/>
</dbReference>
<evidence type="ECO:0000256" key="2">
    <source>
        <dbReference type="ARBA" id="ARBA00022768"/>
    </source>
</evidence>
<dbReference type="Gene3D" id="3.40.30.10">
    <property type="entry name" value="Glutaredoxin"/>
    <property type="match status" value="1"/>
</dbReference>
<feature type="domain" description="EF-1-gamma C-terminal" evidence="6">
    <location>
        <begin position="339"/>
        <end position="500"/>
    </location>
</feature>
<feature type="domain" description="GST C-terminal" evidence="8">
    <location>
        <begin position="170"/>
        <end position="301"/>
    </location>
</feature>
<comment type="similarity">
    <text evidence="1">Belongs to the GST superfamily.</text>
</comment>
<dbReference type="SMART" id="SM01183">
    <property type="entry name" value="EF1G"/>
    <property type="match status" value="1"/>
</dbReference>
<dbReference type="Pfam" id="PF02798">
    <property type="entry name" value="GST_N"/>
    <property type="match status" value="1"/>
</dbReference>
<dbReference type="SUPFAM" id="SSF89942">
    <property type="entry name" value="eEF1-gamma domain"/>
    <property type="match status" value="1"/>
</dbReference>
<dbReference type="Pfam" id="PF00043">
    <property type="entry name" value="GST_C"/>
    <property type="match status" value="1"/>
</dbReference>
<dbReference type="InterPro" id="IPR050802">
    <property type="entry name" value="EF-GSTs"/>
</dbReference>
<dbReference type="Gene3D" id="1.20.1050.10">
    <property type="match status" value="1"/>
</dbReference>
<dbReference type="InterPro" id="IPR010987">
    <property type="entry name" value="Glutathione-S-Trfase_C-like"/>
</dbReference>
<dbReference type="SUPFAM" id="SSF47616">
    <property type="entry name" value="GST C-terminal domain-like"/>
    <property type="match status" value="1"/>
</dbReference>
<keyword evidence="2 4" id="KW-0251">Elongation factor</keyword>
<evidence type="ECO:0000313" key="9">
    <source>
        <dbReference type="EMBL" id="KAF7508502.1"/>
    </source>
</evidence>
<evidence type="ECO:0000256" key="1">
    <source>
        <dbReference type="ARBA" id="ARBA00007409"/>
    </source>
</evidence>
<protein>
    <recommendedName>
        <fullName evidence="11">Elongation factor 1-gamma</fullName>
    </recommendedName>
</protein>